<evidence type="ECO:0000313" key="2">
    <source>
        <dbReference type="Proteomes" id="UP000198727"/>
    </source>
</evidence>
<name>A0A1I5NXF9_9PSEU</name>
<dbReference type="Proteomes" id="UP000198727">
    <property type="component" value="Unassembled WGS sequence"/>
</dbReference>
<reference evidence="2" key="1">
    <citation type="submission" date="2016-10" db="EMBL/GenBank/DDBJ databases">
        <authorList>
            <person name="Varghese N."/>
            <person name="Submissions S."/>
        </authorList>
    </citation>
    <scope>NUCLEOTIDE SEQUENCE [LARGE SCALE GENOMIC DNA]</scope>
    <source>
        <strain evidence="2">CGMCC 4.5579</strain>
    </source>
</reference>
<sequence>MPPAYRGRGGPALGGRSLLASGRMWEGRRATTRLAMGATAVGLGRAALLAVDEDPAAGTLP</sequence>
<dbReference type="RefSeq" id="WP_092528657.1">
    <property type="nucleotide sequence ID" value="NZ_FOWW01000002.1"/>
</dbReference>
<protein>
    <submittedName>
        <fullName evidence="1">Uncharacterized protein</fullName>
    </submittedName>
</protein>
<evidence type="ECO:0000313" key="1">
    <source>
        <dbReference type="EMBL" id="SFP25996.1"/>
    </source>
</evidence>
<accession>A0A1I5NXF9</accession>
<organism evidence="1 2">
    <name type="scientific">Amycolatopsis arida</name>
    <dbReference type="NCBI Taxonomy" id="587909"/>
    <lineage>
        <taxon>Bacteria</taxon>
        <taxon>Bacillati</taxon>
        <taxon>Actinomycetota</taxon>
        <taxon>Actinomycetes</taxon>
        <taxon>Pseudonocardiales</taxon>
        <taxon>Pseudonocardiaceae</taxon>
        <taxon>Amycolatopsis</taxon>
    </lineage>
</organism>
<dbReference type="InterPro" id="IPR013785">
    <property type="entry name" value="Aldolase_TIM"/>
</dbReference>
<dbReference type="STRING" id="587909.SAMN05421810_10253"/>
<gene>
    <name evidence="1" type="ORF">SAMN05421810_10253</name>
</gene>
<proteinExistence type="predicted"/>
<dbReference type="AlphaFoldDB" id="A0A1I5NXF9"/>
<dbReference type="Gene3D" id="3.20.20.70">
    <property type="entry name" value="Aldolase class I"/>
    <property type="match status" value="1"/>
</dbReference>
<keyword evidence="2" id="KW-1185">Reference proteome</keyword>
<dbReference type="EMBL" id="FOWW01000002">
    <property type="protein sequence ID" value="SFP25996.1"/>
    <property type="molecule type" value="Genomic_DNA"/>
</dbReference>